<evidence type="ECO:0000259" key="1">
    <source>
        <dbReference type="Pfam" id="PF14498"/>
    </source>
</evidence>
<keyword evidence="5" id="KW-1185">Reference proteome</keyword>
<dbReference type="Gene3D" id="1.50.10.10">
    <property type="match status" value="1"/>
</dbReference>
<dbReference type="InterPro" id="IPR012341">
    <property type="entry name" value="6hp_glycosidase-like_sf"/>
</dbReference>
<dbReference type="InterPro" id="IPR008928">
    <property type="entry name" value="6-hairpin_glycosidase_sf"/>
</dbReference>
<evidence type="ECO:0000313" key="5">
    <source>
        <dbReference type="Proteomes" id="UP000198855"/>
    </source>
</evidence>
<dbReference type="Proteomes" id="UP000198855">
    <property type="component" value="Unassembled WGS sequence"/>
</dbReference>
<dbReference type="InterPro" id="IPR016518">
    <property type="entry name" value="Alpha-L-fucosidase"/>
</dbReference>
<dbReference type="PIRSF" id="PIRSF007663">
    <property type="entry name" value="UCP007663"/>
    <property type="match status" value="1"/>
</dbReference>
<dbReference type="InterPro" id="IPR027414">
    <property type="entry name" value="GH95_N_dom"/>
</dbReference>
<dbReference type="PANTHER" id="PTHR31084">
    <property type="entry name" value="ALPHA-L-FUCOSIDASE 2"/>
    <property type="match status" value="1"/>
</dbReference>
<dbReference type="AlphaFoldDB" id="A0A1I2AJN8"/>
<name>A0A1I2AJN8_9BACL</name>
<feature type="domain" description="Alpha fucosidase A-like C-terminal" evidence="2">
    <location>
        <begin position="685"/>
        <end position="745"/>
    </location>
</feature>
<dbReference type="GO" id="GO:0005975">
    <property type="term" value="P:carbohydrate metabolic process"/>
    <property type="evidence" value="ECO:0007669"/>
    <property type="project" value="InterPro"/>
</dbReference>
<proteinExistence type="predicted"/>
<dbReference type="OrthoDB" id="9802600at2"/>
<organism evidence="4 5">
    <name type="scientific">Paenibacillus catalpae</name>
    <dbReference type="NCBI Taxonomy" id="1045775"/>
    <lineage>
        <taxon>Bacteria</taxon>
        <taxon>Bacillati</taxon>
        <taxon>Bacillota</taxon>
        <taxon>Bacilli</taxon>
        <taxon>Bacillales</taxon>
        <taxon>Paenibacillaceae</taxon>
        <taxon>Paenibacillus</taxon>
    </lineage>
</organism>
<dbReference type="SUPFAM" id="SSF48208">
    <property type="entry name" value="Six-hairpin glycosidases"/>
    <property type="match status" value="1"/>
</dbReference>
<dbReference type="InterPro" id="IPR049053">
    <property type="entry name" value="AFCA-like_C"/>
</dbReference>
<dbReference type="PANTHER" id="PTHR31084:SF0">
    <property type="entry name" value="ALPHA-L-FUCOSIDASE 2"/>
    <property type="match status" value="1"/>
</dbReference>
<dbReference type="GO" id="GO:0004560">
    <property type="term" value="F:alpha-L-fucosidase activity"/>
    <property type="evidence" value="ECO:0007669"/>
    <property type="project" value="InterPro"/>
</dbReference>
<dbReference type="Pfam" id="PF14498">
    <property type="entry name" value="Glyco_hyd_65N_2"/>
    <property type="match status" value="1"/>
</dbReference>
<dbReference type="InterPro" id="IPR054363">
    <property type="entry name" value="GH95_cat"/>
</dbReference>
<reference evidence="5" key="1">
    <citation type="submission" date="2016-10" db="EMBL/GenBank/DDBJ databases">
        <authorList>
            <person name="Varghese N."/>
            <person name="Submissions S."/>
        </authorList>
    </citation>
    <scope>NUCLEOTIDE SEQUENCE [LARGE SCALE GENOMIC DNA]</scope>
    <source>
        <strain evidence="5">CGMCC 1.10784</strain>
    </source>
</reference>
<evidence type="ECO:0000259" key="2">
    <source>
        <dbReference type="Pfam" id="PF21307"/>
    </source>
</evidence>
<dbReference type="STRING" id="1045775.SAMN05216378_3119"/>
<feature type="domain" description="Glycosyl hydrolase family 95 catalytic" evidence="3">
    <location>
        <begin position="263"/>
        <end position="683"/>
    </location>
</feature>
<evidence type="ECO:0000259" key="3">
    <source>
        <dbReference type="Pfam" id="PF22124"/>
    </source>
</evidence>
<gene>
    <name evidence="4" type="ORF">SAMN05216378_3119</name>
</gene>
<sequence>MRMIYAQPAAGWKQGLPLGNGQLGAVLHGGINSETWNMTEVTFWSGKPERFGGSNDAREKLSVMREAFFNGDYVLGDKLAAEQLEPKKGNFGTNLSLCDILIGYGDDGGELIRELDLERAVATVSYQSSSGAAISRETFATHADGVLVSRIKGDRAGSISLTLRIQGRTNTFDAWLEGPDKLAFRTQATETIHSDGTCGVWSEGGLKAVVTGGRVHGEVDAIVVEQADEVVLYFAVGTDYGHKDDRWKEESPERLAAAEEKGFEQLLEDHVRDYQALFGRVSLDLGGSDTYASLPTDERIRRLRAGESEDNGLIALFYQYGRYLTIAGSRSDSRLPLHLQGIWNDGEANAMAWSCDYHLDVNTEMNYYPTEVSNLAECHVPLMNYIEQLSEAGRAAAEDFYGCEGWVAHVFSNAWGFASPGWGRSWGLNVTGGLWIATHLKEHYEYGMDGEFLSRQAYPVMREAALFFLDYMTVHPQYGWLVTGPSNSPENSFYPGPPEQGEQQLSMGTTMDQMLVRDLFVFVLESAELLETDAELQQRLREAITLLPPLQIGKRGQLQEWLEDYEEAQPQHRHFSHLYGVYPGNQITPEQTPELSAAMRQTLLGRMLVDELEDIEFTAALFALGFSRLHDGNQAVKHVRHLIGELCFDNLLSYSKPGVAGAETNIFVIDGNFGGTAAIADMLLQSHSGSIHLLPALPIDWSTGSYRGLRAKGNAIAAASWKDGRLTEAVITAYSDLETVVKNDGRQIGLQLEAGKRYRLDGQLNLIEVKTL</sequence>
<accession>A0A1I2AJN8</accession>
<dbReference type="EMBL" id="FOMT01000003">
    <property type="protein sequence ID" value="SFE43937.1"/>
    <property type="molecule type" value="Genomic_DNA"/>
</dbReference>
<feature type="domain" description="Glycosyl hydrolase family 95 N-terminal" evidence="1">
    <location>
        <begin position="4"/>
        <end position="241"/>
    </location>
</feature>
<protein>
    <submittedName>
        <fullName evidence="4">Alpha-L-fucosidase 2</fullName>
    </submittedName>
</protein>
<dbReference type="Pfam" id="PF21307">
    <property type="entry name" value="Glyco_hydro_95_C"/>
    <property type="match status" value="1"/>
</dbReference>
<dbReference type="RefSeq" id="WP_091186670.1">
    <property type="nucleotide sequence ID" value="NZ_FOMT01000003.1"/>
</dbReference>
<dbReference type="Pfam" id="PF22124">
    <property type="entry name" value="Glyco_hydro_95_cat"/>
    <property type="match status" value="1"/>
</dbReference>
<evidence type="ECO:0000313" key="4">
    <source>
        <dbReference type="EMBL" id="SFE43937.1"/>
    </source>
</evidence>